<feature type="compositionally biased region" description="Low complexity" evidence="2">
    <location>
        <begin position="427"/>
        <end position="437"/>
    </location>
</feature>
<proteinExistence type="inferred from homology"/>
<dbReference type="PANTHER" id="PTHR15976">
    <property type="entry name" value="CONSTITUTIVE COACTIVATOR OF PEROXISOME PROLIFERATOR-ACTIVATED RECEPTOR GAMMA"/>
    <property type="match status" value="1"/>
</dbReference>
<feature type="region of interest" description="Disordered" evidence="2">
    <location>
        <begin position="949"/>
        <end position="1014"/>
    </location>
</feature>
<feature type="region of interest" description="Disordered" evidence="2">
    <location>
        <begin position="403"/>
        <end position="437"/>
    </location>
</feature>
<dbReference type="CDD" id="cd18672">
    <property type="entry name" value="PIN_FAM120B-like"/>
    <property type="match status" value="1"/>
</dbReference>
<name>A0ABM1BD67_LIMPO</name>
<evidence type="ECO:0000313" key="4">
    <source>
        <dbReference type="RefSeq" id="XP_013779599.1"/>
    </source>
</evidence>
<evidence type="ECO:0000256" key="2">
    <source>
        <dbReference type="SAM" id="MobiDB-lite"/>
    </source>
</evidence>
<feature type="compositionally biased region" description="Polar residues" evidence="2">
    <location>
        <begin position="403"/>
        <end position="421"/>
    </location>
</feature>
<comment type="similarity">
    <text evidence="1">Belongs to the constitutive coactivator of PPAR-gamma family.</text>
</comment>
<accession>A0ABM1BD67</accession>
<dbReference type="Proteomes" id="UP000694941">
    <property type="component" value="Unplaced"/>
</dbReference>
<evidence type="ECO:0000256" key="1">
    <source>
        <dbReference type="ARBA" id="ARBA00009495"/>
    </source>
</evidence>
<dbReference type="InterPro" id="IPR026784">
    <property type="entry name" value="Coact_PPARg"/>
</dbReference>
<dbReference type="GeneID" id="106464038"/>
<evidence type="ECO:0000313" key="3">
    <source>
        <dbReference type="Proteomes" id="UP000694941"/>
    </source>
</evidence>
<dbReference type="SUPFAM" id="SSF88723">
    <property type="entry name" value="PIN domain-like"/>
    <property type="match status" value="1"/>
</dbReference>
<dbReference type="PANTHER" id="PTHR15976:SF16">
    <property type="entry name" value="ASTEROID DOMAIN-CONTAINING PROTEIN"/>
    <property type="match status" value="1"/>
</dbReference>
<organism evidence="3 4">
    <name type="scientific">Limulus polyphemus</name>
    <name type="common">Atlantic horseshoe crab</name>
    <dbReference type="NCBI Taxonomy" id="6850"/>
    <lineage>
        <taxon>Eukaryota</taxon>
        <taxon>Metazoa</taxon>
        <taxon>Ecdysozoa</taxon>
        <taxon>Arthropoda</taxon>
        <taxon>Chelicerata</taxon>
        <taxon>Merostomata</taxon>
        <taxon>Xiphosura</taxon>
        <taxon>Limulidae</taxon>
        <taxon>Limulus</taxon>
    </lineage>
</organism>
<feature type="region of interest" description="Disordered" evidence="2">
    <location>
        <begin position="896"/>
        <end position="928"/>
    </location>
</feature>
<sequence length="1014" mass="113100">MGIQSLQQFIETHCPGACVPVDLLKIARSVGVRCVGGVRGHFRNQLLCNRLCLVVDGECCLDRLYGGFFSDWVCGGQWNRMVQFISVLIKTIQSNNIELAVFFNGGLEQHRMKEWVKKQQSDRKKVNQVLRHVALKATPPPKVWWIPPVCLRTCLRMALRHLNVTVVCTIDDHHQEVIAFCRENNFHGIMAEDAEYAIFDPPRYFSSEQLKLTYKGSLETKEFILDEVAKTLNLHPNRFCVFAALLGNYLLSEEDLTPFYHVLCPDQPKEKPIPAEILIKAVVEFVRSIPSVENLDAVGTQIFGAVGQNKINKFKHCVQYYLNGTKDGFLHYHPAIEGHKEEPGCYPVDRHPLTSGHQQGKPLKCDVKKNSTNSSVKFASETEESEQSTLSAYHQATTQYGTEITKDSTNQDSSGSLSRNVNGGLLPSPSTSSCSSDSISNCYSPEIAWASKQKNKQNSVDSKVTPTGTTSIEIPRISPEVMRTASERHQKGLMSPWIYQLLSQGEIKLPVMIEEEVPRDLPPGALLFRPLRQLVYAIVFNLHHMQFMAKQKKEKEGKEEKVPDIIVKEWIWSKHKQYSSPDLVPAVSLGWAVPTIQRLWFGVSPDEKKRRMRAFLTCMRSDSPLMLNTAYVPQHMLIMCCVLRYIMSDERPILRKQELDAFLAQGVSPHLMNAQFTQTVQLPVITNRGVELAAIFMQGVECALFANDACGAPVPWLMCCPWLFFDGKLFHQKLLKASGAKNLVDICDGQLDQVSSVERMRAAILEGLNPQFSRPPLIPMGHPGSNLSNYSRSYPPMLPPGVHIPASNRGRGRGSPVRASTVAGRRMISHGGQLEVGGVVVGSWGPNYGQLPHSRNSSVPSHVSTMAGIRRYGTLATPVGRGLTYRRIPTTKIRNPGLGVFSKKKQKNKKIGKEKLSDSETPDVSPVKLPLGRGCTLETSDSQTIQVSQLIPPGDDDTTDSPLVEVQDKSGKYENTNEIMNQKSDTSSPYGQLNNGPYQPPVDLEIQGDRDHCP</sequence>
<dbReference type="RefSeq" id="XP_013779599.1">
    <property type="nucleotide sequence ID" value="XM_013924145.2"/>
</dbReference>
<dbReference type="InterPro" id="IPR029060">
    <property type="entry name" value="PIN-like_dom_sf"/>
</dbReference>
<feature type="compositionally biased region" description="Polar residues" evidence="2">
    <location>
        <begin position="973"/>
        <end position="997"/>
    </location>
</feature>
<protein>
    <submittedName>
        <fullName evidence="4">Constitutive coactivator of PPAR-gamma-like protein 1 homolog isoform X1</fullName>
    </submittedName>
</protein>
<keyword evidence="3" id="KW-1185">Reference proteome</keyword>
<reference evidence="4" key="1">
    <citation type="submission" date="2025-08" db="UniProtKB">
        <authorList>
            <consortium name="RefSeq"/>
        </authorList>
    </citation>
    <scope>IDENTIFICATION</scope>
    <source>
        <tissue evidence="4">Muscle</tissue>
    </source>
</reference>
<dbReference type="Gene3D" id="3.40.50.1010">
    <property type="entry name" value="5'-nuclease"/>
    <property type="match status" value="1"/>
</dbReference>
<gene>
    <name evidence="4" type="primary">LOC106464038</name>
</gene>